<dbReference type="Pfam" id="PF01619">
    <property type="entry name" value="Pro_dh"/>
    <property type="match status" value="1"/>
</dbReference>
<comment type="function">
    <text evidence="5">Converts proline to delta-1-pyrroline-5-carboxylate.</text>
</comment>
<keyword evidence="8" id="KW-1185">Reference proteome</keyword>
<accession>A0A163IKX4</accession>
<keyword evidence="4 5" id="KW-0642">Proline metabolism</keyword>
<evidence type="ECO:0000256" key="4">
    <source>
        <dbReference type="ARBA" id="ARBA00023062"/>
    </source>
</evidence>
<dbReference type="PANTHER" id="PTHR13914:SF30">
    <property type="entry name" value="PROLINE DEHYDROGENASE"/>
    <property type="match status" value="1"/>
</dbReference>
<dbReference type="PANTHER" id="PTHR13914">
    <property type="entry name" value="PROLINE OXIDASE"/>
    <property type="match status" value="1"/>
</dbReference>
<dbReference type="OrthoDB" id="5464at2759"/>
<keyword evidence="5" id="KW-0274">FAD</keyword>
<keyword evidence="5" id="KW-0285">Flavoprotein</keyword>
<feature type="domain" description="Proline dehydrogenase" evidence="6">
    <location>
        <begin position="172"/>
        <end position="451"/>
    </location>
</feature>
<evidence type="ECO:0000256" key="5">
    <source>
        <dbReference type="RuleBase" id="RU364054"/>
    </source>
</evidence>
<dbReference type="Gene3D" id="3.20.20.220">
    <property type="match status" value="1"/>
</dbReference>
<evidence type="ECO:0000259" key="6">
    <source>
        <dbReference type="Pfam" id="PF01619"/>
    </source>
</evidence>
<evidence type="ECO:0000256" key="2">
    <source>
        <dbReference type="ARBA" id="ARBA00012695"/>
    </source>
</evidence>
<dbReference type="InterPro" id="IPR029041">
    <property type="entry name" value="FAD-linked_oxidoreductase-like"/>
</dbReference>
<dbReference type="GO" id="GO:0071949">
    <property type="term" value="F:FAD binding"/>
    <property type="evidence" value="ECO:0007669"/>
    <property type="project" value="TreeGrafter"/>
</dbReference>
<gene>
    <name evidence="7" type="ORF">ST47_g3096</name>
</gene>
<dbReference type="EMBL" id="JYNV01000120">
    <property type="protein sequence ID" value="KZM25791.1"/>
    <property type="molecule type" value="Genomic_DNA"/>
</dbReference>
<dbReference type="EC" id="1.5.5.2" evidence="2 5"/>
<comment type="catalytic activity">
    <reaction evidence="5">
        <text>L-proline + a quinone = (S)-1-pyrroline-5-carboxylate + a quinol + H(+)</text>
        <dbReference type="Rhea" id="RHEA:23784"/>
        <dbReference type="ChEBI" id="CHEBI:15378"/>
        <dbReference type="ChEBI" id="CHEBI:17388"/>
        <dbReference type="ChEBI" id="CHEBI:24646"/>
        <dbReference type="ChEBI" id="CHEBI:60039"/>
        <dbReference type="ChEBI" id="CHEBI:132124"/>
        <dbReference type="EC" id="1.5.5.2"/>
    </reaction>
</comment>
<organism evidence="7 8">
    <name type="scientific">Didymella rabiei</name>
    <name type="common">Chickpea ascochyta blight fungus</name>
    <name type="synonym">Mycosphaerella rabiei</name>
    <dbReference type="NCBI Taxonomy" id="5454"/>
    <lineage>
        <taxon>Eukaryota</taxon>
        <taxon>Fungi</taxon>
        <taxon>Dikarya</taxon>
        <taxon>Ascomycota</taxon>
        <taxon>Pezizomycotina</taxon>
        <taxon>Dothideomycetes</taxon>
        <taxon>Pleosporomycetidae</taxon>
        <taxon>Pleosporales</taxon>
        <taxon>Pleosporineae</taxon>
        <taxon>Didymellaceae</taxon>
        <taxon>Ascochyta</taxon>
    </lineage>
</organism>
<sequence>MGSRVQQAQRLQRLTLAPTARALARNVHQSSAHKTAIQGPSHTVTPTQLLSTKTYRQGSAPISVLARLPISSVARSYLITAMSSSPQLLGLTFTILRKMLDSKNYLMNVERNPVIRTLLRSTFYAQFCAGDKTYEVKPNLAAARSVLGYDGVIIEYALEVLGGSEPTAADTAAEIEVWRKGMLKSVEMASEGDFVGLKWSGLGRHALHLLQNQQDATPEMWSAIIEACDAAAAKGVCLLPGAEEETTNIGLEKWTIALQKMYNTKEYGRALIYTTYQCYLRDIPSRIAQHLEKAAKEDYIAGVKLVRGAYLNSEAPGTCFDTKEGTDACYDACAATVLRRQWNSSIAPSTSSVPFPAVNIVLATHNLATIQAAKAIRASQMLVTKPENLPRLTYAQLQGMADEISQSLVQDPTMKADTEAKVVKLLAWGTMTECLNYLIRRAAENKESAMRTDDTRKAMGAELWRRMKCVFGLA</sequence>
<evidence type="ECO:0000256" key="1">
    <source>
        <dbReference type="ARBA" id="ARBA00005869"/>
    </source>
</evidence>
<evidence type="ECO:0000256" key="3">
    <source>
        <dbReference type="ARBA" id="ARBA00023002"/>
    </source>
</evidence>
<comment type="cofactor">
    <cofactor evidence="5">
        <name>FAD</name>
        <dbReference type="ChEBI" id="CHEBI:57692"/>
    </cofactor>
</comment>
<dbReference type="STRING" id="5454.A0A163IKX4"/>
<dbReference type="InterPro" id="IPR002872">
    <property type="entry name" value="Proline_DH_dom"/>
</dbReference>
<dbReference type="GO" id="GO:0005739">
    <property type="term" value="C:mitochondrion"/>
    <property type="evidence" value="ECO:0007669"/>
    <property type="project" value="TreeGrafter"/>
</dbReference>
<keyword evidence="3 5" id="KW-0560">Oxidoreductase</keyword>
<dbReference type="AlphaFoldDB" id="A0A163IKX4"/>
<evidence type="ECO:0000313" key="8">
    <source>
        <dbReference type="Proteomes" id="UP000076837"/>
    </source>
</evidence>
<comment type="caution">
    <text evidence="7">The sequence shown here is derived from an EMBL/GenBank/DDBJ whole genome shotgun (WGS) entry which is preliminary data.</text>
</comment>
<reference evidence="7 8" key="1">
    <citation type="journal article" date="2016" name="Sci. Rep.">
        <title>Draft genome sequencing and secretome analysis of fungal phytopathogen Ascochyta rabiei provides insight into the necrotrophic effector repertoire.</title>
        <authorList>
            <person name="Verma S."/>
            <person name="Gazara R.K."/>
            <person name="Nizam S."/>
            <person name="Parween S."/>
            <person name="Chattopadhyay D."/>
            <person name="Verma P.K."/>
        </authorList>
    </citation>
    <scope>NUCLEOTIDE SEQUENCE [LARGE SCALE GENOMIC DNA]</scope>
    <source>
        <strain evidence="7 8">ArDII</strain>
    </source>
</reference>
<name>A0A163IKX4_DIDRA</name>
<protein>
    <recommendedName>
        <fullName evidence="2 5">Proline dehydrogenase</fullName>
        <ecNumber evidence="2 5">1.5.5.2</ecNumber>
    </recommendedName>
</protein>
<dbReference type="GO" id="GO:0010133">
    <property type="term" value="P:L-proline catabolic process to L-glutamate"/>
    <property type="evidence" value="ECO:0007669"/>
    <property type="project" value="TreeGrafter"/>
</dbReference>
<dbReference type="InterPro" id="IPR015659">
    <property type="entry name" value="Proline_oxidase"/>
</dbReference>
<dbReference type="Proteomes" id="UP000076837">
    <property type="component" value="Unassembled WGS sequence"/>
</dbReference>
<proteinExistence type="inferred from homology"/>
<dbReference type="SUPFAM" id="SSF51730">
    <property type="entry name" value="FAD-linked oxidoreductase"/>
    <property type="match status" value="1"/>
</dbReference>
<comment type="similarity">
    <text evidence="1 5">Belongs to the proline oxidase family.</text>
</comment>
<evidence type="ECO:0000313" key="7">
    <source>
        <dbReference type="EMBL" id="KZM25791.1"/>
    </source>
</evidence>
<dbReference type="GO" id="GO:0004657">
    <property type="term" value="F:proline dehydrogenase activity"/>
    <property type="evidence" value="ECO:0007669"/>
    <property type="project" value="UniProtKB-EC"/>
</dbReference>